<feature type="compositionally biased region" description="Basic and acidic residues" evidence="1">
    <location>
        <begin position="34"/>
        <end position="47"/>
    </location>
</feature>
<dbReference type="STRING" id="1472378.AU381_00090"/>
<dbReference type="Proteomes" id="UP000094025">
    <property type="component" value="Unassembled WGS sequence"/>
</dbReference>
<protein>
    <submittedName>
        <fullName evidence="2">Uncharacterized protein</fullName>
    </submittedName>
</protein>
<keyword evidence="3" id="KW-1185">Reference proteome</keyword>
<evidence type="ECO:0000313" key="3">
    <source>
        <dbReference type="Proteomes" id="UP000094025"/>
    </source>
</evidence>
<dbReference type="RefSeq" id="WP_064240679.1">
    <property type="nucleotide sequence ID" value="NZ_LPUX01000053.1"/>
</dbReference>
<feature type="compositionally biased region" description="Low complexity" evidence="1">
    <location>
        <begin position="48"/>
        <end position="60"/>
    </location>
</feature>
<organism evidence="2 3">
    <name type="scientific">Sinorhizobium glycinis</name>
    <dbReference type="NCBI Taxonomy" id="1472378"/>
    <lineage>
        <taxon>Bacteria</taxon>
        <taxon>Pseudomonadati</taxon>
        <taxon>Pseudomonadota</taxon>
        <taxon>Alphaproteobacteria</taxon>
        <taxon>Hyphomicrobiales</taxon>
        <taxon>Rhizobiaceae</taxon>
        <taxon>Sinorhizobium/Ensifer group</taxon>
        <taxon>Sinorhizobium</taxon>
    </lineage>
</organism>
<dbReference type="OrthoDB" id="8404666at2"/>
<gene>
    <name evidence="2" type="ORF">AU381_00090</name>
</gene>
<proteinExistence type="predicted"/>
<evidence type="ECO:0000256" key="1">
    <source>
        <dbReference type="SAM" id="MobiDB-lite"/>
    </source>
</evidence>
<feature type="compositionally biased region" description="Polar residues" evidence="1">
    <location>
        <begin position="22"/>
        <end position="33"/>
    </location>
</feature>
<comment type="caution">
    <text evidence="2">The sequence shown here is derived from an EMBL/GenBank/DDBJ whole genome shotgun (WGS) entry which is preliminary data.</text>
</comment>
<feature type="region of interest" description="Disordered" evidence="1">
    <location>
        <begin position="1"/>
        <end position="91"/>
    </location>
</feature>
<feature type="region of interest" description="Disordered" evidence="1">
    <location>
        <begin position="106"/>
        <end position="125"/>
    </location>
</feature>
<feature type="compositionally biased region" description="Polar residues" evidence="1">
    <location>
        <begin position="245"/>
        <end position="260"/>
    </location>
</feature>
<reference evidence="2 3" key="1">
    <citation type="journal article" date="2016" name="Int. J. Syst. Evol. Microbiol.">
        <title>Ensifer glycinis sp. nov., an novel rhizobial species associated with Glycine spp.</title>
        <authorList>
            <person name="Yan H."/>
            <person name="Yan J."/>
            <person name="Sui X.H."/>
            <person name="Wang E.T."/>
            <person name="Chen W.X."/>
            <person name="Zhang X.X."/>
            <person name="Chen W.F."/>
        </authorList>
    </citation>
    <scope>NUCLEOTIDE SEQUENCE [LARGE SCALE GENOMIC DNA]</scope>
    <source>
        <strain evidence="2 3">CCBAU 23380</strain>
    </source>
</reference>
<feature type="region of interest" description="Disordered" evidence="1">
    <location>
        <begin position="244"/>
        <end position="288"/>
    </location>
</feature>
<dbReference type="AlphaFoldDB" id="A0A178Y042"/>
<dbReference type="EMBL" id="LPUX01000053">
    <property type="protein sequence ID" value="OAP40363.1"/>
    <property type="molecule type" value="Genomic_DNA"/>
</dbReference>
<evidence type="ECO:0000313" key="2">
    <source>
        <dbReference type="EMBL" id="OAP40363.1"/>
    </source>
</evidence>
<sequence length="288" mass="31996">MTEGTELDEIMSGVGDAMPETTDIQQQPEQTGQQRDEHGRFAAKAEEPAVVEPEQPAAIEPHAENGNKVPVGAVQEERQKRQQAQQEAETLRRELAELRGQVTLLTQQRQQPAQAQPQQEQQPATLWDDPDNYLKSQLTPVQQQMNDMREFMSENLAVQAYGAETVNAAKAAIEAAARTPEGQHAIQQMMQSRHPFDNLVKWHKRQQTLSQVGDDPQAWLQAELEKKMADPAFQAQVIERARNGAVQNTTRSQPNTSLPPSLSRIPTGGNQAEDGDMSDGALFSHALR</sequence>
<accession>A0A178Y042</accession>
<name>A0A178Y042_9HYPH</name>